<dbReference type="InterPro" id="IPR002372">
    <property type="entry name" value="PQQ_rpt_dom"/>
</dbReference>
<organism evidence="2">
    <name type="scientific">marine metagenome</name>
    <dbReference type="NCBI Taxonomy" id="408172"/>
    <lineage>
        <taxon>unclassified sequences</taxon>
        <taxon>metagenomes</taxon>
        <taxon>ecological metagenomes</taxon>
    </lineage>
</organism>
<protein>
    <recommendedName>
        <fullName evidence="1">Pyrrolo-quinoline quinone repeat domain-containing protein</fullName>
    </recommendedName>
</protein>
<proteinExistence type="predicted"/>
<feature type="non-terminal residue" evidence="2">
    <location>
        <position position="342"/>
    </location>
</feature>
<feature type="domain" description="Pyrrolo-quinoline quinone repeat" evidence="1">
    <location>
        <begin position="94"/>
        <end position="154"/>
    </location>
</feature>
<dbReference type="SUPFAM" id="SSF50998">
    <property type="entry name" value="Quinoprotein alcohol dehydrogenase-like"/>
    <property type="match status" value="1"/>
</dbReference>
<dbReference type="AlphaFoldDB" id="A0A382PKG9"/>
<sequence>MIVVNEASQHQFLDQEIFRVLRPYGGVMVTLNQQERGETLCRGEIEGSGDWTHLYADASNTSCSNDQLENPTKLQWFGKPGPRKIVNRHSRPMSPLVKGGRVFVPADNRVIAADAYNGTVLWELEVPNSRRIGALKDSGQMVLSSEFLYIASRDQCQVVEVESGNISVNMSAPQLVAGETREWGYISVVGDQIFGSGKKLGASFYKIGRFNCDQLEGDYREMITSDYLFSKDRHTGRDLWTYNNDSVIFHNTIAVGDGRAYLIESQNPEALVNADGRMRIDLFCGQDTYLVALDQKTGAQIWREPFVFPFEHIMFLSYAQGIVLVTGTYNVEEKVFYHLYAF</sequence>
<reference evidence="2" key="1">
    <citation type="submission" date="2018-05" db="EMBL/GenBank/DDBJ databases">
        <authorList>
            <person name="Lanie J.A."/>
            <person name="Ng W.-L."/>
            <person name="Kazmierczak K.M."/>
            <person name="Andrzejewski T.M."/>
            <person name="Davidsen T.M."/>
            <person name="Wayne K.J."/>
            <person name="Tettelin H."/>
            <person name="Glass J.I."/>
            <person name="Rusch D."/>
            <person name="Podicherti R."/>
            <person name="Tsui H.-C.T."/>
            <person name="Winkler M.E."/>
        </authorList>
    </citation>
    <scope>NUCLEOTIDE SEQUENCE</scope>
</reference>
<name>A0A382PKG9_9ZZZZ</name>
<dbReference type="InterPro" id="IPR015943">
    <property type="entry name" value="WD40/YVTN_repeat-like_dom_sf"/>
</dbReference>
<evidence type="ECO:0000313" key="2">
    <source>
        <dbReference type="EMBL" id="SVC72411.1"/>
    </source>
</evidence>
<dbReference type="EMBL" id="UINC01107212">
    <property type="protein sequence ID" value="SVC72411.1"/>
    <property type="molecule type" value="Genomic_DNA"/>
</dbReference>
<accession>A0A382PKG9</accession>
<evidence type="ECO:0000259" key="1">
    <source>
        <dbReference type="Pfam" id="PF13360"/>
    </source>
</evidence>
<dbReference type="Pfam" id="PF13360">
    <property type="entry name" value="PQQ_2"/>
    <property type="match status" value="1"/>
</dbReference>
<dbReference type="Gene3D" id="2.130.10.10">
    <property type="entry name" value="YVTN repeat-like/Quinoprotein amine dehydrogenase"/>
    <property type="match status" value="2"/>
</dbReference>
<dbReference type="PANTHER" id="PTHR34512">
    <property type="entry name" value="CELL SURFACE PROTEIN"/>
    <property type="match status" value="1"/>
</dbReference>
<gene>
    <name evidence="2" type="ORF">METZ01_LOCUS325265</name>
</gene>
<dbReference type="PANTHER" id="PTHR34512:SF30">
    <property type="entry name" value="OUTER MEMBRANE PROTEIN ASSEMBLY FACTOR BAMB"/>
    <property type="match status" value="1"/>
</dbReference>
<dbReference type="InterPro" id="IPR011047">
    <property type="entry name" value="Quinoprotein_ADH-like_sf"/>
</dbReference>